<name>A0AA40SPA1_9MICO</name>
<accession>A0AA40SPA1</accession>
<dbReference type="SUPFAM" id="SSF53474">
    <property type="entry name" value="alpha/beta-Hydrolases"/>
    <property type="match status" value="1"/>
</dbReference>
<reference evidence="2 3" key="1">
    <citation type="submission" date="2020-08" db="EMBL/GenBank/DDBJ databases">
        <title>Sequencing the genomes of 1000 actinobacteria strains.</title>
        <authorList>
            <person name="Klenk H.-P."/>
        </authorList>
    </citation>
    <scope>NUCLEOTIDE SEQUENCE [LARGE SCALE GENOMIC DNA]</scope>
    <source>
        <strain evidence="2 3">DSM 19600</strain>
    </source>
</reference>
<feature type="transmembrane region" description="Helical" evidence="1">
    <location>
        <begin position="103"/>
        <end position="121"/>
    </location>
</feature>
<feature type="transmembrane region" description="Helical" evidence="1">
    <location>
        <begin position="314"/>
        <end position="341"/>
    </location>
</feature>
<protein>
    <submittedName>
        <fullName evidence="2">ABC-type multidrug transport system fused ATPase/permease subunit</fullName>
    </submittedName>
</protein>
<feature type="transmembrane region" description="Helical" evidence="1">
    <location>
        <begin position="609"/>
        <end position="631"/>
    </location>
</feature>
<dbReference type="Proteomes" id="UP000549113">
    <property type="component" value="Unassembled WGS sequence"/>
</dbReference>
<keyword evidence="3" id="KW-1185">Reference proteome</keyword>
<sequence length="864" mass="89622">MESSRGEPAADVLELRVHGVNNTTAPSLLDLRPQDVELVAGDKLGSFWRPTAAAVSALEQGQRGYVPPGIVREAYSWGGMVRTTPDLGSAGAAGMLAGALARVFYALILPFSIANAAQWSWKLPAATDTERGVRRFAAATRLFGLLLTLLFTCTAASLALDIGALQCAAAPPLCAPLAEMLEPLSGWSRGQRMALFALAPVAAVAGLWLLSVISQLRYDVLPGMATNTAPGLPVAPRAGAAPDARVGEPAPTALLAQPGFWSNRRTYELARLHLAAGILLTGLLAAGHAAMAWHTTCAGLGIDAGCLGDAPSSASFWVFASLALLAAAGLVVALVVTIVVPTTDTATSEESRARWSELWTRALLFASIGVYLVLLVVLVFDDTGAGAGPARLYGAGATPLIIVSAAALIAISGIAWRPRAGRRYTAWRGCGPAVFLSLALALATATSAITVVTVGNWLNGSQGAVALVRDAESPAAQAAGLVVSSCWVALGAAVLAGLVVAVVWIAAAMARRRDVTERAQDWGAPGRPDAVDVPTGGVLPPSPATLFARISSGRGIAARAHLVEPLGGALIAWLGIAVLVGVVWSWAAYAQRVSLWAVLPALSDDVVRTFLSVSLPALAWIGVGLVAVLAVGAATAKNRPLGLVWDIVCYLPRTGHPFGPPSYAERAVPEIAGRILAWLEGGRDRRAVLAAHSMGGVLAVSALGVLASAPSTRPALARISLLTFGVQLRAFFGRMLPELLGPGILGTEPALAPRVRDADPWRADYEAQGGAAPPGEATPRGPGRLAGALLPHGVPWLSLWRPTDFLGFPAVSTARADPSRGFRNDVDRVAEELDLSGYMVEVGTHGEYYRVPAYTQAVEDLLAT</sequence>
<feature type="transmembrane region" description="Helical" evidence="1">
    <location>
        <begin position="478"/>
        <end position="508"/>
    </location>
</feature>
<feature type="transmembrane region" description="Helical" evidence="1">
    <location>
        <begin position="142"/>
        <end position="173"/>
    </location>
</feature>
<dbReference type="InterPro" id="IPR029058">
    <property type="entry name" value="AB_hydrolase_fold"/>
</dbReference>
<feature type="transmembrane region" description="Helical" evidence="1">
    <location>
        <begin position="569"/>
        <end position="589"/>
    </location>
</feature>
<feature type="transmembrane region" description="Helical" evidence="1">
    <location>
        <begin position="434"/>
        <end position="458"/>
    </location>
</feature>
<feature type="transmembrane region" description="Helical" evidence="1">
    <location>
        <begin position="687"/>
        <end position="709"/>
    </location>
</feature>
<comment type="caution">
    <text evidence="2">The sequence shown here is derived from an EMBL/GenBank/DDBJ whole genome shotgun (WGS) entry which is preliminary data.</text>
</comment>
<feature type="transmembrane region" description="Helical" evidence="1">
    <location>
        <begin position="193"/>
        <end position="213"/>
    </location>
</feature>
<dbReference type="EMBL" id="JACIFH010000001">
    <property type="protein sequence ID" value="MBB4139915.1"/>
    <property type="molecule type" value="Genomic_DNA"/>
</dbReference>
<proteinExistence type="predicted"/>
<evidence type="ECO:0000313" key="2">
    <source>
        <dbReference type="EMBL" id="MBB4139915.1"/>
    </source>
</evidence>
<keyword evidence="1" id="KW-0812">Transmembrane</keyword>
<feature type="transmembrane region" description="Helical" evidence="1">
    <location>
        <begin position="362"/>
        <end position="380"/>
    </location>
</feature>
<evidence type="ECO:0000256" key="1">
    <source>
        <dbReference type="SAM" id="Phobius"/>
    </source>
</evidence>
<feature type="transmembrane region" description="Helical" evidence="1">
    <location>
        <begin position="272"/>
        <end position="294"/>
    </location>
</feature>
<keyword evidence="1" id="KW-0472">Membrane</keyword>
<evidence type="ECO:0000313" key="3">
    <source>
        <dbReference type="Proteomes" id="UP000549113"/>
    </source>
</evidence>
<feature type="transmembrane region" description="Helical" evidence="1">
    <location>
        <begin position="392"/>
        <end position="414"/>
    </location>
</feature>
<dbReference type="RefSeq" id="WP_183499520.1">
    <property type="nucleotide sequence ID" value="NZ_BAABCO010000005.1"/>
</dbReference>
<dbReference type="AlphaFoldDB" id="A0AA40SPA1"/>
<organism evidence="2 3">
    <name type="scientific">Microbacterium invictum</name>
    <dbReference type="NCBI Taxonomy" id="515415"/>
    <lineage>
        <taxon>Bacteria</taxon>
        <taxon>Bacillati</taxon>
        <taxon>Actinomycetota</taxon>
        <taxon>Actinomycetes</taxon>
        <taxon>Micrococcales</taxon>
        <taxon>Microbacteriaceae</taxon>
        <taxon>Microbacterium</taxon>
    </lineage>
</organism>
<gene>
    <name evidence="2" type="ORF">BKA10_001709</name>
</gene>
<keyword evidence="1" id="KW-1133">Transmembrane helix</keyword>